<comment type="similarity">
    <text evidence="8">Belongs to the tRNA(Ile)-lysidine synthase family.</text>
</comment>
<dbReference type="NCBIfam" id="TIGR02432">
    <property type="entry name" value="lysidine_TilS_N"/>
    <property type="match status" value="1"/>
</dbReference>
<evidence type="ECO:0000256" key="2">
    <source>
        <dbReference type="ARBA" id="ARBA00022490"/>
    </source>
</evidence>
<dbReference type="Pfam" id="PF01171">
    <property type="entry name" value="ATP_bind_3"/>
    <property type="match status" value="1"/>
</dbReference>
<sequence>MLSHLQACLAAYSSSSQRFVLALSGGMDSRVLLDLMAQYQAKHQAEGQTIDVIAVHVHHGLSKNADTWAQQCQTWSQQVGIPCVVEHVTLSNTQGESIEQLARHARYQALAKHVVAGDVLLTAQHGDDQMETFLLALKRGSGPAGLAAMPVCTAFGNGKHVRPLLTVSRADIEAYATAQKLDWVEDESNQDTRYDRNFLRHHITPQLAQRWPGIRKAVGRSAALCGEQEALLAELLADKLASALQSDGSLALAALTNARLGKALIRQWLQAQQVLMPSQAQLEQVWQSVVLAKDDANPQVNWHHYQLRRYAQRLYLIQQWPDIQGQEFALTLNQPCLLPQDLGQLWLTPCKEASTEPQLAHGDEQQALRLRQPIPQEVVTVRFDPEGVQVKPLGRVGKRKMKKLFQEYGVPSWNRRRTPLVFYGEQLAAVAGLFVVDGFAGKECELTWHNSLSG</sequence>
<dbReference type="AlphaFoldDB" id="A0A178KAB2"/>
<keyword evidence="4 8" id="KW-0819">tRNA processing</keyword>
<protein>
    <recommendedName>
        <fullName evidence="8">tRNA(Ile)-lysidine synthase</fullName>
        <ecNumber evidence="8">6.3.4.19</ecNumber>
    </recommendedName>
    <alternativeName>
        <fullName evidence="8">tRNA(Ile)-2-lysyl-cytidine synthase</fullName>
    </alternativeName>
    <alternativeName>
        <fullName evidence="8">tRNA(Ile)-lysidine synthetase</fullName>
    </alternativeName>
</protein>
<comment type="catalytic activity">
    <reaction evidence="7 8">
        <text>cytidine(34) in tRNA(Ile2) + L-lysine + ATP = lysidine(34) in tRNA(Ile2) + AMP + diphosphate + H(+)</text>
        <dbReference type="Rhea" id="RHEA:43744"/>
        <dbReference type="Rhea" id="RHEA-COMP:10625"/>
        <dbReference type="Rhea" id="RHEA-COMP:10670"/>
        <dbReference type="ChEBI" id="CHEBI:15378"/>
        <dbReference type="ChEBI" id="CHEBI:30616"/>
        <dbReference type="ChEBI" id="CHEBI:32551"/>
        <dbReference type="ChEBI" id="CHEBI:33019"/>
        <dbReference type="ChEBI" id="CHEBI:82748"/>
        <dbReference type="ChEBI" id="CHEBI:83665"/>
        <dbReference type="ChEBI" id="CHEBI:456215"/>
        <dbReference type="EC" id="6.3.4.19"/>
    </reaction>
</comment>
<dbReference type="InterPro" id="IPR012796">
    <property type="entry name" value="Lysidine-tRNA-synth_C"/>
</dbReference>
<dbReference type="Pfam" id="PF11734">
    <property type="entry name" value="TilS_C"/>
    <property type="match status" value="1"/>
</dbReference>
<evidence type="ECO:0000256" key="4">
    <source>
        <dbReference type="ARBA" id="ARBA00022694"/>
    </source>
</evidence>
<dbReference type="Pfam" id="PF09179">
    <property type="entry name" value="TilS"/>
    <property type="match status" value="1"/>
</dbReference>
<dbReference type="SUPFAM" id="SSF82829">
    <property type="entry name" value="MesJ substrate recognition domain-like"/>
    <property type="match status" value="1"/>
</dbReference>
<comment type="domain">
    <text evidence="8">The N-terminal region contains the highly conserved SGGXDS motif, predicted to be a P-loop motif involved in ATP binding.</text>
</comment>
<dbReference type="PANTHER" id="PTHR43033">
    <property type="entry name" value="TRNA(ILE)-LYSIDINE SYNTHASE-RELATED"/>
    <property type="match status" value="1"/>
</dbReference>
<keyword evidence="3 8" id="KW-0436">Ligase</keyword>
<dbReference type="Gene3D" id="1.20.59.20">
    <property type="match status" value="1"/>
</dbReference>
<evidence type="ECO:0000256" key="6">
    <source>
        <dbReference type="ARBA" id="ARBA00022840"/>
    </source>
</evidence>
<evidence type="ECO:0000256" key="8">
    <source>
        <dbReference type="HAMAP-Rule" id="MF_01161"/>
    </source>
</evidence>
<evidence type="ECO:0000313" key="11">
    <source>
        <dbReference type="Proteomes" id="UP000078503"/>
    </source>
</evidence>
<organism evidence="10 11">
    <name type="scientific">Photobacterium jeanii</name>
    <dbReference type="NCBI Taxonomy" id="858640"/>
    <lineage>
        <taxon>Bacteria</taxon>
        <taxon>Pseudomonadati</taxon>
        <taxon>Pseudomonadota</taxon>
        <taxon>Gammaproteobacteria</taxon>
        <taxon>Vibrionales</taxon>
        <taxon>Vibrionaceae</taxon>
        <taxon>Photobacterium</taxon>
    </lineage>
</organism>
<dbReference type="InterPro" id="IPR015262">
    <property type="entry name" value="tRNA_Ile_lys_synt_subst-bd"/>
</dbReference>
<dbReference type="PANTHER" id="PTHR43033:SF1">
    <property type="entry name" value="TRNA(ILE)-LYSIDINE SYNTHASE-RELATED"/>
    <property type="match status" value="1"/>
</dbReference>
<dbReference type="NCBIfam" id="TIGR02433">
    <property type="entry name" value="lysidine_TilS_C"/>
    <property type="match status" value="1"/>
</dbReference>
<dbReference type="SUPFAM" id="SSF52402">
    <property type="entry name" value="Adenine nucleotide alpha hydrolases-like"/>
    <property type="match status" value="1"/>
</dbReference>
<dbReference type="EMBL" id="LVHF01000026">
    <property type="protein sequence ID" value="OAN14057.1"/>
    <property type="molecule type" value="Genomic_DNA"/>
</dbReference>
<feature type="domain" description="Lysidine-tRNA(Ile) synthetase C-terminal" evidence="9">
    <location>
        <begin position="379"/>
        <end position="448"/>
    </location>
</feature>
<dbReference type="Proteomes" id="UP000078503">
    <property type="component" value="Unassembled WGS sequence"/>
</dbReference>
<gene>
    <name evidence="8" type="primary">tilS</name>
    <name evidence="10" type="ORF">A3K86_12305</name>
</gene>
<dbReference type="STRING" id="858640.A3K86_12305"/>
<dbReference type="HAMAP" id="MF_01161">
    <property type="entry name" value="tRNA_Ile_lys_synt"/>
    <property type="match status" value="1"/>
</dbReference>
<dbReference type="CDD" id="cd01992">
    <property type="entry name" value="TilS_N"/>
    <property type="match status" value="1"/>
</dbReference>
<accession>A0A178KAB2</accession>
<dbReference type="SUPFAM" id="SSF56037">
    <property type="entry name" value="PheT/TilS domain"/>
    <property type="match status" value="1"/>
</dbReference>
<evidence type="ECO:0000256" key="1">
    <source>
        <dbReference type="ARBA" id="ARBA00004496"/>
    </source>
</evidence>
<evidence type="ECO:0000259" key="9">
    <source>
        <dbReference type="SMART" id="SM00977"/>
    </source>
</evidence>
<comment type="caution">
    <text evidence="10">The sequence shown here is derived from an EMBL/GenBank/DDBJ whole genome shotgun (WGS) entry which is preliminary data.</text>
</comment>
<feature type="binding site" evidence="8">
    <location>
        <begin position="24"/>
        <end position="29"/>
    </location>
    <ligand>
        <name>ATP</name>
        <dbReference type="ChEBI" id="CHEBI:30616"/>
    </ligand>
</feature>
<dbReference type="InterPro" id="IPR011063">
    <property type="entry name" value="TilS/TtcA_N"/>
</dbReference>
<proteinExistence type="inferred from homology"/>
<comment type="subcellular location">
    <subcellularLocation>
        <location evidence="1 8">Cytoplasm</location>
    </subcellularLocation>
</comment>
<keyword evidence="11" id="KW-1185">Reference proteome</keyword>
<keyword evidence="6 8" id="KW-0067">ATP-binding</keyword>
<evidence type="ECO:0000256" key="7">
    <source>
        <dbReference type="ARBA" id="ARBA00048539"/>
    </source>
</evidence>
<comment type="function">
    <text evidence="8">Ligates lysine onto the cytidine present at position 34 of the AUA codon-specific tRNA(Ile) that contains the anticodon CAU, in an ATP-dependent manner. Cytidine is converted to lysidine, thus changing the amino acid specificity of the tRNA from methionine to isoleucine.</text>
</comment>
<evidence type="ECO:0000256" key="5">
    <source>
        <dbReference type="ARBA" id="ARBA00022741"/>
    </source>
</evidence>
<dbReference type="GO" id="GO:0032267">
    <property type="term" value="F:tRNA(Ile)-lysidine synthase activity"/>
    <property type="evidence" value="ECO:0007669"/>
    <property type="project" value="UniProtKB-EC"/>
</dbReference>
<dbReference type="SMART" id="SM00977">
    <property type="entry name" value="TilS_C"/>
    <property type="match status" value="1"/>
</dbReference>
<dbReference type="EC" id="6.3.4.19" evidence="8"/>
<dbReference type="GO" id="GO:0006400">
    <property type="term" value="P:tRNA modification"/>
    <property type="evidence" value="ECO:0007669"/>
    <property type="project" value="UniProtKB-UniRule"/>
</dbReference>
<dbReference type="Gene3D" id="3.40.50.620">
    <property type="entry name" value="HUPs"/>
    <property type="match status" value="1"/>
</dbReference>
<dbReference type="InterPro" id="IPR012795">
    <property type="entry name" value="tRNA_Ile_lys_synt_N"/>
</dbReference>
<dbReference type="GO" id="GO:0005737">
    <property type="term" value="C:cytoplasm"/>
    <property type="evidence" value="ECO:0007669"/>
    <property type="project" value="UniProtKB-SubCell"/>
</dbReference>
<dbReference type="GO" id="GO:0005524">
    <property type="term" value="F:ATP binding"/>
    <property type="evidence" value="ECO:0007669"/>
    <property type="project" value="UniProtKB-UniRule"/>
</dbReference>
<dbReference type="InterPro" id="IPR012094">
    <property type="entry name" value="tRNA_Ile_lys_synt"/>
</dbReference>
<dbReference type="InterPro" id="IPR014729">
    <property type="entry name" value="Rossmann-like_a/b/a_fold"/>
</dbReference>
<reference evidence="10 11" key="1">
    <citation type="submission" date="2016-03" db="EMBL/GenBank/DDBJ databases">
        <title>Photobacterium proteolyticum sp. nov. a protease producing bacterium isolated from ocean sediments of Laizhou Bay.</title>
        <authorList>
            <person name="Li Y."/>
        </authorList>
    </citation>
    <scope>NUCLEOTIDE SEQUENCE [LARGE SCALE GENOMIC DNA]</scope>
    <source>
        <strain evidence="10 11">R-40508</strain>
    </source>
</reference>
<keyword evidence="2 8" id="KW-0963">Cytoplasm</keyword>
<evidence type="ECO:0000313" key="10">
    <source>
        <dbReference type="EMBL" id="OAN14057.1"/>
    </source>
</evidence>
<name>A0A178KAB2_9GAMM</name>
<keyword evidence="5 8" id="KW-0547">Nucleotide-binding</keyword>
<evidence type="ECO:0000256" key="3">
    <source>
        <dbReference type="ARBA" id="ARBA00022598"/>
    </source>
</evidence>